<dbReference type="AlphaFoldDB" id="A0A6L6PHK3"/>
<feature type="signal peptide" evidence="1">
    <location>
        <begin position="1"/>
        <end position="21"/>
    </location>
</feature>
<dbReference type="RefSeq" id="WP_155463554.1">
    <property type="nucleotide sequence ID" value="NZ_WNKY01000009.1"/>
</dbReference>
<organism evidence="2 3">
    <name type="scientific">Duganella radicis</name>
    <dbReference type="NCBI Taxonomy" id="551988"/>
    <lineage>
        <taxon>Bacteria</taxon>
        <taxon>Pseudomonadati</taxon>
        <taxon>Pseudomonadota</taxon>
        <taxon>Betaproteobacteria</taxon>
        <taxon>Burkholderiales</taxon>
        <taxon>Oxalobacteraceae</taxon>
        <taxon>Telluria group</taxon>
        <taxon>Duganella</taxon>
    </lineage>
</organism>
<comment type="caution">
    <text evidence="2">The sequence shown here is derived from an EMBL/GenBank/DDBJ whole genome shotgun (WGS) entry which is preliminary data.</text>
</comment>
<dbReference type="EMBL" id="WNKY01000009">
    <property type="protein sequence ID" value="MTV38051.1"/>
    <property type="molecule type" value="Genomic_DNA"/>
</dbReference>
<keyword evidence="3" id="KW-1185">Reference proteome</keyword>
<reference evidence="2 3" key="1">
    <citation type="submission" date="2019-11" db="EMBL/GenBank/DDBJ databases">
        <title>Type strains purchased from KCTC, JCM and DSMZ.</title>
        <authorList>
            <person name="Lu H."/>
        </authorList>
    </citation>
    <scope>NUCLEOTIDE SEQUENCE [LARGE SCALE GENOMIC DNA]</scope>
    <source>
        <strain evidence="2 3">KCTC 22382</strain>
    </source>
</reference>
<proteinExistence type="predicted"/>
<evidence type="ECO:0000256" key="1">
    <source>
        <dbReference type="SAM" id="SignalP"/>
    </source>
</evidence>
<dbReference type="Proteomes" id="UP000475582">
    <property type="component" value="Unassembled WGS sequence"/>
</dbReference>
<name>A0A6L6PHK3_9BURK</name>
<protein>
    <recommendedName>
        <fullName evidence="4">DUF3757 domain-containing protein</fullName>
    </recommendedName>
</protein>
<feature type="chain" id="PRO_5026749340" description="DUF3757 domain-containing protein" evidence="1">
    <location>
        <begin position="22"/>
        <end position="148"/>
    </location>
</feature>
<keyword evidence="1" id="KW-0732">Signal</keyword>
<evidence type="ECO:0008006" key="4">
    <source>
        <dbReference type="Google" id="ProtNLM"/>
    </source>
</evidence>
<accession>A0A6L6PHK3</accession>
<evidence type="ECO:0000313" key="3">
    <source>
        <dbReference type="Proteomes" id="UP000475582"/>
    </source>
</evidence>
<gene>
    <name evidence="2" type="ORF">GM676_10745</name>
</gene>
<evidence type="ECO:0000313" key="2">
    <source>
        <dbReference type="EMBL" id="MTV38051.1"/>
    </source>
</evidence>
<sequence length="148" mass="16485">MRCVRIIAAANLAFATLEALAQGLPLPSRFQATGRACQGELVIQRQAILWSTPFSVCKAASYKLLDHENNTGLARYTYRLDQTTSACRYHVISLTHDGSKPEDIGWEVTGYYDPKSYEQDKAAGFPNGGTPDMMSCYLTRTFSQRPRP</sequence>
<dbReference type="OrthoDB" id="8759607at2"/>